<comment type="caution">
    <text evidence="1">The sequence shown here is derived from an EMBL/GenBank/DDBJ whole genome shotgun (WGS) entry which is preliminary data.</text>
</comment>
<dbReference type="Proteomes" id="UP000827986">
    <property type="component" value="Unassembled WGS sequence"/>
</dbReference>
<proteinExistence type="predicted"/>
<protein>
    <submittedName>
        <fullName evidence="1">Uncharacterized protein</fullName>
    </submittedName>
</protein>
<dbReference type="EMBL" id="JAHDVG010000480">
    <property type="protein sequence ID" value="KAH1174135.1"/>
    <property type="molecule type" value="Genomic_DNA"/>
</dbReference>
<name>A0A9D4AZ48_9SAUR</name>
<gene>
    <name evidence="1" type="ORF">KIL84_002279</name>
</gene>
<keyword evidence="2" id="KW-1185">Reference proteome</keyword>
<reference evidence="1" key="1">
    <citation type="submission" date="2021-09" db="EMBL/GenBank/DDBJ databases">
        <title>The genome of Mauremys mutica provides insights into the evolution of semi-aquatic lifestyle.</title>
        <authorList>
            <person name="Gong S."/>
            <person name="Gao Y."/>
        </authorList>
    </citation>
    <scope>NUCLEOTIDE SEQUENCE</scope>
    <source>
        <strain evidence="1">MM-2020</strain>
        <tissue evidence="1">Muscle</tissue>
    </source>
</reference>
<organism evidence="1 2">
    <name type="scientific">Mauremys mutica</name>
    <name type="common">yellowpond turtle</name>
    <dbReference type="NCBI Taxonomy" id="74926"/>
    <lineage>
        <taxon>Eukaryota</taxon>
        <taxon>Metazoa</taxon>
        <taxon>Chordata</taxon>
        <taxon>Craniata</taxon>
        <taxon>Vertebrata</taxon>
        <taxon>Euteleostomi</taxon>
        <taxon>Archelosauria</taxon>
        <taxon>Testudinata</taxon>
        <taxon>Testudines</taxon>
        <taxon>Cryptodira</taxon>
        <taxon>Durocryptodira</taxon>
        <taxon>Testudinoidea</taxon>
        <taxon>Geoemydidae</taxon>
        <taxon>Geoemydinae</taxon>
        <taxon>Mauremys</taxon>
    </lineage>
</organism>
<evidence type="ECO:0000313" key="2">
    <source>
        <dbReference type="Proteomes" id="UP000827986"/>
    </source>
</evidence>
<dbReference type="AlphaFoldDB" id="A0A9D4AZ48"/>
<sequence>MGGSRGSPVEAALKSLPLYFGRRSLLYRVCRAAGARRDSPGAATRGFLLLSFKYTAPSPPASRCAWAGEELAGRLVSVRHRAGEDADADTRLLGKGTTGLSVTGWGYRETSG</sequence>
<evidence type="ECO:0000313" key="1">
    <source>
        <dbReference type="EMBL" id="KAH1174135.1"/>
    </source>
</evidence>
<accession>A0A9D4AZ48</accession>